<dbReference type="GO" id="GO:0006313">
    <property type="term" value="P:DNA transposition"/>
    <property type="evidence" value="ECO:0007669"/>
    <property type="project" value="InterPro"/>
</dbReference>
<evidence type="ECO:0000313" key="2">
    <source>
        <dbReference type="EMBL" id="ATC64280.1"/>
    </source>
</evidence>
<reference evidence="2 3" key="1">
    <citation type="submission" date="2017-09" db="EMBL/GenBank/DDBJ databases">
        <title>Complete genome sequence of Verrucomicrobial strain HZ-65, isolated from freshwater.</title>
        <authorList>
            <person name="Choi A."/>
        </authorList>
    </citation>
    <scope>NUCLEOTIDE SEQUENCE [LARGE SCALE GENOMIC DNA]</scope>
    <source>
        <strain evidence="2 3">HZ-65</strain>
    </source>
</reference>
<dbReference type="PANTHER" id="PTHR30007">
    <property type="entry name" value="PHP DOMAIN PROTEIN"/>
    <property type="match status" value="1"/>
</dbReference>
<dbReference type="Pfam" id="PF01609">
    <property type="entry name" value="DDE_Tnp_1"/>
    <property type="match status" value="1"/>
</dbReference>
<organism evidence="2 3">
    <name type="scientific">Nibricoccus aquaticus</name>
    <dbReference type="NCBI Taxonomy" id="2576891"/>
    <lineage>
        <taxon>Bacteria</taxon>
        <taxon>Pseudomonadati</taxon>
        <taxon>Verrucomicrobiota</taxon>
        <taxon>Opitutia</taxon>
        <taxon>Opitutales</taxon>
        <taxon>Opitutaceae</taxon>
        <taxon>Nibricoccus</taxon>
    </lineage>
</organism>
<dbReference type="Proteomes" id="UP000217265">
    <property type="component" value="Chromosome"/>
</dbReference>
<protein>
    <recommendedName>
        <fullName evidence="1">Transposase IS4-like domain-containing protein</fullName>
    </recommendedName>
</protein>
<evidence type="ECO:0000259" key="1">
    <source>
        <dbReference type="Pfam" id="PF01609"/>
    </source>
</evidence>
<gene>
    <name evidence="2" type="ORF">CMV30_10130</name>
</gene>
<dbReference type="GO" id="GO:0004803">
    <property type="term" value="F:transposase activity"/>
    <property type="evidence" value="ECO:0007669"/>
    <property type="project" value="InterPro"/>
</dbReference>
<feature type="domain" description="Transposase IS4-like" evidence="1">
    <location>
        <begin position="107"/>
        <end position="152"/>
    </location>
</feature>
<accession>A0A290QAQ8</accession>
<name>A0A290QAQ8_9BACT</name>
<dbReference type="GO" id="GO:0003677">
    <property type="term" value="F:DNA binding"/>
    <property type="evidence" value="ECO:0007669"/>
    <property type="project" value="InterPro"/>
</dbReference>
<dbReference type="PANTHER" id="PTHR30007:SF1">
    <property type="entry name" value="BLR1914 PROTEIN"/>
    <property type="match status" value="1"/>
</dbReference>
<dbReference type="EMBL" id="CP023344">
    <property type="protein sequence ID" value="ATC64280.1"/>
    <property type="molecule type" value="Genomic_DNA"/>
</dbReference>
<dbReference type="InterPro" id="IPR002559">
    <property type="entry name" value="Transposase_11"/>
</dbReference>
<dbReference type="AlphaFoldDB" id="A0A290QAQ8"/>
<evidence type="ECO:0000313" key="3">
    <source>
        <dbReference type="Proteomes" id="UP000217265"/>
    </source>
</evidence>
<sequence>MRAETRCRDLPDWFGPWKSACNKFRRWATSGLWECCSLLSMPLTRDYEHPISTAPALEYTSTPQDRPAASSPKASLSTKIHLAGDALGYPRDFITGANVSNQVRSQTPPFTEHLYRERHRIENLFARLNRYRRISTRYEKLLSSFSAMLMLA</sequence>
<keyword evidence="3" id="KW-1185">Reference proteome</keyword>
<proteinExistence type="predicted"/>
<dbReference type="KEGG" id="vbh:CMV30_10130"/>